<dbReference type="OrthoDB" id="9631427at2759"/>
<name>A0A1A6GCB9_NEOLE</name>
<dbReference type="AlphaFoldDB" id="A0A1A6GCB9"/>
<dbReference type="PANTHER" id="PTHR38498">
    <property type="entry name" value="TRANSMEMBRANE PROTEIN 191B-RELATED"/>
    <property type="match status" value="1"/>
</dbReference>
<dbReference type="STRING" id="56216.A0A1A6GCB9"/>
<comment type="caution">
    <text evidence="2">The sequence shown here is derived from an EMBL/GenBank/DDBJ whole genome shotgun (WGS) entry which is preliminary data.</text>
</comment>
<evidence type="ECO:0000313" key="2">
    <source>
        <dbReference type="EMBL" id="OBS63509.1"/>
    </source>
</evidence>
<evidence type="ECO:0000256" key="1">
    <source>
        <dbReference type="SAM" id="MobiDB-lite"/>
    </source>
</evidence>
<protein>
    <submittedName>
        <fullName evidence="2">Uncharacterized protein</fullName>
    </submittedName>
</protein>
<organism evidence="2 3">
    <name type="scientific">Neotoma lepida</name>
    <name type="common">Desert woodrat</name>
    <dbReference type="NCBI Taxonomy" id="56216"/>
    <lineage>
        <taxon>Eukaryota</taxon>
        <taxon>Metazoa</taxon>
        <taxon>Chordata</taxon>
        <taxon>Craniata</taxon>
        <taxon>Vertebrata</taxon>
        <taxon>Euteleostomi</taxon>
        <taxon>Mammalia</taxon>
        <taxon>Eutheria</taxon>
        <taxon>Euarchontoglires</taxon>
        <taxon>Glires</taxon>
        <taxon>Rodentia</taxon>
        <taxon>Myomorpha</taxon>
        <taxon>Muroidea</taxon>
        <taxon>Cricetidae</taxon>
        <taxon>Neotominae</taxon>
        <taxon>Neotoma</taxon>
    </lineage>
</organism>
<evidence type="ECO:0000313" key="3">
    <source>
        <dbReference type="Proteomes" id="UP000092124"/>
    </source>
</evidence>
<sequence>MREPRENVQRANRSPRRRRSGWSAGAMAEPQEQLLQLQKDNRDGRVRKQELEELVRGLEAESESLTGRLDELRERERRCEGIDAPRAGLLAVSALDSGSSRILRPCLILGQFTLSRSLQRRRSQESRAIRGEAREAARERAERARGLLEAAEQHRLDLVRARTRGGAGWRGGRSGIDSLDPVRRSNTIGSCRNSGRSCPARYVQSVSGHAFAPQSHKPGTHKLRSQLFYYGGEQLSQQRADQELGTQLMALQKHLELAEAKFTMQAEGLRQVRTALASEGRARGKSMS</sequence>
<proteinExistence type="predicted"/>
<dbReference type="PANTHER" id="PTHR38498:SF1">
    <property type="entry name" value="TRANSMEMBRANE PROTEIN 191B-RELATED"/>
    <property type="match status" value="1"/>
</dbReference>
<dbReference type="InterPro" id="IPR028186">
    <property type="entry name" value="TMEM191B/C"/>
</dbReference>
<gene>
    <name evidence="2" type="ORF">A6R68_07917</name>
</gene>
<dbReference type="Proteomes" id="UP000092124">
    <property type="component" value="Unassembled WGS sequence"/>
</dbReference>
<dbReference type="EMBL" id="LZPO01099512">
    <property type="protein sequence ID" value="OBS63509.1"/>
    <property type="molecule type" value="Genomic_DNA"/>
</dbReference>
<keyword evidence="3" id="KW-1185">Reference proteome</keyword>
<accession>A0A1A6GCB9</accession>
<reference evidence="2 3" key="1">
    <citation type="submission" date="2016-06" db="EMBL/GenBank/DDBJ databases">
        <title>The Draft Genome Sequence and Annotation of the Desert Woodrat Neotoma lepida.</title>
        <authorList>
            <person name="Campbell M."/>
            <person name="Oakeson K.F."/>
            <person name="Yandell M."/>
            <person name="Halpert J.R."/>
            <person name="Dearing D."/>
        </authorList>
    </citation>
    <scope>NUCLEOTIDE SEQUENCE [LARGE SCALE GENOMIC DNA]</scope>
    <source>
        <strain evidence="2">417</strain>
        <tissue evidence="2">Liver</tissue>
    </source>
</reference>
<feature type="region of interest" description="Disordered" evidence="1">
    <location>
        <begin position="1"/>
        <end position="41"/>
    </location>
</feature>